<dbReference type="EMBL" id="BAGZ01000001">
    <property type="protein sequence ID" value="GAB76639.1"/>
    <property type="molecule type" value="Genomic_DNA"/>
</dbReference>
<reference evidence="9 10" key="1">
    <citation type="submission" date="2012-08" db="EMBL/GenBank/DDBJ databases">
        <title>Whole genome shotgun sequence of Austwickia chelonae NBRC 105200.</title>
        <authorList>
            <person name="Yoshida I."/>
            <person name="Hosoyama A."/>
            <person name="Tsuchikane K."/>
            <person name="Katsumata H."/>
            <person name="Ando Y."/>
            <person name="Ohji S."/>
            <person name="Hamada M."/>
            <person name="Tamura T."/>
            <person name="Yamazoe A."/>
            <person name="Yamazaki S."/>
            <person name="Fujita N."/>
        </authorList>
    </citation>
    <scope>NUCLEOTIDE SEQUENCE [LARGE SCALE GENOMIC DNA]</scope>
    <source>
        <strain evidence="9 10">NBRC 105200</strain>
    </source>
</reference>
<dbReference type="STRING" id="100225.SAMN05421595_1773"/>
<dbReference type="AlphaFoldDB" id="K6VIT0"/>
<keyword evidence="6 8" id="KW-0472">Membrane</keyword>
<feature type="transmembrane region" description="Helical" evidence="8">
    <location>
        <begin position="293"/>
        <end position="310"/>
    </location>
</feature>
<feature type="transmembrane region" description="Helical" evidence="8">
    <location>
        <begin position="95"/>
        <end position="115"/>
    </location>
</feature>
<organism evidence="9 10">
    <name type="scientific">Austwickia chelonae NBRC 105200</name>
    <dbReference type="NCBI Taxonomy" id="1184607"/>
    <lineage>
        <taxon>Bacteria</taxon>
        <taxon>Bacillati</taxon>
        <taxon>Actinomycetota</taxon>
        <taxon>Actinomycetes</taxon>
        <taxon>Micrococcales</taxon>
        <taxon>Dermatophilaceae</taxon>
        <taxon>Austwickia</taxon>
    </lineage>
</organism>
<keyword evidence="4 8" id="KW-0812">Transmembrane</keyword>
<gene>
    <name evidence="9" type="ORF">AUCHE_01_02010</name>
</gene>
<feature type="transmembrane region" description="Helical" evidence="8">
    <location>
        <begin position="243"/>
        <end position="263"/>
    </location>
</feature>
<keyword evidence="5 8" id="KW-1133">Transmembrane helix</keyword>
<evidence type="ECO:0000256" key="2">
    <source>
        <dbReference type="ARBA" id="ARBA00022475"/>
    </source>
</evidence>
<name>K6VIT0_9MICO</name>
<evidence type="ECO:0008006" key="11">
    <source>
        <dbReference type="Google" id="ProtNLM"/>
    </source>
</evidence>
<dbReference type="GO" id="GO:0005886">
    <property type="term" value="C:plasma membrane"/>
    <property type="evidence" value="ECO:0007669"/>
    <property type="project" value="UniProtKB-SubCell"/>
</dbReference>
<evidence type="ECO:0000256" key="8">
    <source>
        <dbReference type="SAM" id="Phobius"/>
    </source>
</evidence>
<feature type="transmembrane region" description="Helical" evidence="8">
    <location>
        <begin position="64"/>
        <end position="88"/>
    </location>
</feature>
<evidence type="ECO:0000256" key="6">
    <source>
        <dbReference type="ARBA" id="ARBA00023136"/>
    </source>
</evidence>
<dbReference type="RefSeq" id="WP_006501390.1">
    <property type="nucleotide sequence ID" value="NZ_BAGZ01000001.1"/>
</dbReference>
<evidence type="ECO:0000313" key="9">
    <source>
        <dbReference type="EMBL" id="GAB76639.1"/>
    </source>
</evidence>
<feature type="transmembrane region" description="Helical" evidence="8">
    <location>
        <begin position="147"/>
        <end position="170"/>
    </location>
</feature>
<comment type="subcellular location">
    <subcellularLocation>
        <location evidence="1">Cell membrane</location>
        <topology evidence="1">Multi-pass membrane protein</topology>
    </subcellularLocation>
</comment>
<comment type="caution">
    <text evidence="9">The sequence shown here is derived from an EMBL/GenBank/DDBJ whole genome shotgun (WGS) entry which is preliminary data.</text>
</comment>
<evidence type="ECO:0000313" key="10">
    <source>
        <dbReference type="Proteomes" id="UP000008495"/>
    </source>
</evidence>
<proteinExistence type="inferred from homology"/>
<keyword evidence="10" id="KW-1185">Reference proteome</keyword>
<protein>
    <recommendedName>
        <fullName evidence="11">Glycosyltransferase</fullName>
    </recommendedName>
</protein>
<evidence type="ECO:0000256" key="4">
    <source>
        <dbReference type="ARBA" id="ARBA00022692"/>
    </source>
</evidence>
<keyword evidence="2" id="KW-1003">Cell membrane</keyword>
<evidence type="ECO:0000256" key="3">
    <source>
        <dbReference type="ARBA" id="ARBA00022679"/>
    </source>
</evidence>
<dbReference type="Pfam" id="PF09594">
    <property type="entry name" value="GT87"/>
    <property type="match status" value="1"/>
</dbReference>
<feature type="transmembrane region" description="Helical" evidence="8">
    <location>
        <begin position="394"/>
        <end position="415"/>
    </location>
</feature>
<dbReference type="InterPro" id="IPR018584">
    <property type="entry name" value="GT87"/>
</dbReference>
<dbReference type="GO" id="GO:0016758">
    <property type="term" value="F:hexosyltransferase activity"/>
    <property type="evidence" value="ECO:0007669"/>
    <property type="project" value="InterPro"/>
</dbReference>
<dbReference type="eggNOG" id="COG5650">
    <property type="taxonomic scope" value="Bacteria"/>
</dbReference>
<evidence type="ECO:0000256" key="5">
    <source>
        <dbReference type="ARBA" id="ARBA00022989"/>
    </source>
</evidence>
<evidence type="ECO:0000256" key="7">
    <source>
        <dbReference type="ARBA" id="ARBA00024033"/>
    </source>
</evidence>
<dbReference type="Proteomes" id="UP000008495">
    <property type="component" value="Unassembled WGS sequence"/>
</dbReference>
<comment type="similarity">
    <text evidence="7">Belongs to the glycosyltransferase 87 family.</text>
</comment>
<feature type="transmembrane region" description="Helical" evidence="8">
    <location>
        <begin position="270"/>
        <end position="287"/>
    </location>
</feature>
<keyword evidence="3" id="KW-0808">Transferase</keyword>
<feature type="transmembrane region" description="Helical" evidence="8">
    <location>
        <begin position="182"/>
        <end position="204"/>
    </location>
</feature>
<evidence type="ECO:0000256" key="1">
    <source>
        <dbReference type="ARBA" id="ARBA00004651"/>
    </source>
</evidence>
<accession>K6VIT0</accession>
<feature type="transmembrane region" description="Helical" evidence="8">
    <location>
        <begin position="364"/>
        <end position="382"/>
    </location>
</feature>
<sequence>MPLAAVWATGGLALVLSFVLLWLFGQPEDLGVYRSASALALNGQDRLYDTGSDVLPYTYPPIAAFLLAPVTLLPAPMAAVLVLLLNLLFLWRITWLFLGKGPAVAVLLLPLARLVEPVWQTFSFGQVNLLLAWLIAEDLLNGRRRRWAGTLIGLAILVKLTPAAFLLVPLVRRDLASLTRSFLTVCAGVVVGFLLLPASSATYWSGLLGASARVGGPDYIANQSLAGAMARAGIGSHTGTGPVWALLCLVVVTLATIAVHRAVRAGRDRHAVLAASLCALLISPISWSHHWVWVWPLLLLWCSGALARVTPESVEQVQPWPTDHPSVLPPRPRTFAQGVRETLSLLKRACAAVSRSSSDRAARALAFAWVTVTVSHVLWWAFPARGNWAALPVWQLVLASVYAILGTASLAWCAFHTDPAADRRAGNGVP</sequence>